<dbReference type="RefSeq" id="WP_118109507.1">
    <property type="nucleotide sequence ID" value="NZ_QRTF01000011.1"/>
</dbReference>
<dbReference type="EMBL" id="QRTF01000011">
    <property type="protein sequence ID" value="RGQ50621.1"/>
    <property type="molecule type" value="Genomic_DNA"/>
</dbReference>
<evidence type="ECO:0000313" key="1">
    <source>
        <dbReference type="EMBL" id="RGQ50621.1"/>
    </source>
</evidence>
<reference evidence="1 2" key="1">
    <citation type="submission" date="2018-08" db="EMBL/GenBank/DDBJ databases">
        <title>A genome reference for cultivated species of the human gut microbiota.</title>
        <authorList>
            <person name="Zou Y."/>
            <person name="Xue W."/>
            <person name="Luo G."/>
        </authorList>
    </citation>
    <scope>NUCLEOTIDE SEQUENCE [LARGE SCALE GENOMIC DNA]</scope>
    <source>
        <strain evidence="1 2">AF28-15</strain>
    </source>
</reference>
<dbReference type="AlphaFoldDB" id="A0A3R6C226"/>
<evidence type="ECO:0000313" key="2">
    <source>
        <dbReference type="Proteomes" id="UP000283738"/>
    </source>
</evidence>
<organism evidence="1 2">
    <name type="scientific">Roseburia inulinivorans</name>
    <dbReference type="NCBI Taxonomy" id="360807"/>
    <lineage>
        <taxon>Bacteria</taxon>
        <taxon>Bacillati</taxon>
        <taxon>Bacillota</taxon>
        <taxon>Clostridia</taxon>
        <taxon>Lachnospirales</taxon>
        <taxon>Lachnospiraceae</taxon>
        <taxon>Roseburia</taxon>
    </lineage>
</organism>
<proteinExistence type="predicted"/>
<name>A0A3R6C226_9FIRM</name>
<protein>
    <recommendedName>
        <fullName evidence="3">DUF3168 domain-containing protein</fullName>
    </recommendedName>
</protein>
<sequence>MALLSEEEKKQLNKVLAKYPNSEDLDLTEFIAEVIGITGVHTEEGWYNQDINDTHITFYFMSDEDIDFSEDTNENEEYYIQVDIWSKEDCFKLKKKVKKLLKKAGFTYFTGNDQYEVETGIYHKAARFYFSMNVEGEN</sequence>
<evidence type="ECO:0008006" key="3">
    <source>
        <dbReference type="Google" id="ProtNLM"/>
    </source>
</evidence>
<gene>
    <name evidence="1" type="ORF">DWY96_06625</name>
</gene>
<dbReference type="Proteomes" id="UP000283738">
    <property type="component" value="Unassembled WGS sequence"/>
</dbReference>
<accession>A0A3R6C226</accession>
<comment type="caution">
    <text evidence="1">The sequence shown here is derived from an EMBL/GenBank/DDBJ whole genome shotgun (WGS) entry which is preliminary data.</text>
</comment>